<dbReference type="Gene3D" id="3.90.1520.10">
    <property type="entry name" value="H-NOX domain"/>
    <property type="match status" value="1"/>
</dbReference>
<sequence length="57" mass="6588">MEWRYGSKSSGYRRKAGFHDGSEFEVQTYYDDTETMRIFRTAAAVLGWTSNLATKLT</sequence>
<gene>
    <name evidence="1" type="ORF">SVUK_LOCUS19556</name>
</gene>
<keyword evidence="2" id="KW-1185">Reference proteome</keyword>
<dbReference type="EMBL" id="UYYB01131078">
    <property type="protein sequence ID" value="VDM84558.1"/>
    <property type="molecule type" value="Genomic_DNA"/>
</dbReference>
<proteinExistence type="predicted"/>
<dbReference type="Proteomes" id="UP000270094">
    <property type="component" value="Unassembled WGS sequence"/>
</dbReference>
<dbReference type="OrthoDB" id="6127067at2759"/>
<dbReference type="AlphaFoldDB" id="A0A3P7LZM5"/>
<name>A0A3P7LZM5_STRVU</name>
<protein>
    <submittedName>
        <fullName evidence="1">Uncharacterized protein</fullName>
    </submittedName>
</protein>
<dbReference type="InterPro" id="IPR038158">
    <property type="entry name" value="H-NOX_domain_sf"/>
</dbReference>
<dbReference type="GO" id="GO:0020037">
    <property type="term" value="F:heme binding"/>
    <property type="evidence" value="ECO:0007669"/>
    <property type="project" value="InterPro"/>
</dbReference>
<reference evidence="1 2" key="1">
    <citation type="submission" date="2018-11" db="EMBL/GenBank/DDBJ databases">
        <authorList>
            <consortium name="Pathogen Informatics"/>
        </authorList>
    </citation>
    <scope>NUCLEOTIDE SEQUENCE [LARGE SCALE GENOMIC DNA]</scope>
</reference>
<accession>A0A3P7LZM5</accession>
<evidence type="ECO:0000313" key="2">
    <source>
        <dbReference type="Proteomes" id="UP000270094"/>
    </source>
</evidence>
<evidence type="ECO:0000313" key="1">
    <source>
        <dbReference type="EMBL" id="VDM84558.1"/>
    </source>
</evidence>
<organism evidence="1 2">
    <name type="scientific">Strongylus vulgaris</name>
    <name type="common">Blood worm</name>
    <dbReference type="NCBI Taxonomy" id="40348"/>
    <lineage>
        <taxon>Eukaryota</taxon>
        <taxon>Metazoa</taxon>
        <taxon>Ecdysozoa</taxon>
        <taxon>Nematoda</taxon>
        <taxon>Chromadorea</taxon>
        <taxon>Rhabditida</taxon>
        <taxon>Rhabditina</taxon>
        <taxon>Rhabditomorpha</taxon>
        <taxon>Strongyloidea</taxon>
        <taxon>Strongylidae</taxon>
        <taxon>Strongylus</taxon>
    </lineage>
</organism>